<reference evidence="1" key="1">
    <citation type="journal article" date="2018" name="Nat. Commun.">
        <title>Diversity and evolution of the emerging Pandoraviridae family.</title>
        <authorList>
            <person name="Legendre M."/>
            <person name="Fabre E."/>
            <person name="Poirot O."/>
            <person name="Jeudy S."/>
            <person name="Lartigue A."/>
            <person name="Alempic J.M."/>
            <person name="Beucher L."/>
            <person name="Philippe N."/>
            <person name="Bertaux L."/>
            <person name="Christo-Foroux E."/>
            <person name="Labadie K."/>
            <person name="Coute Y."/>
            <person name="Abergel C."/>
            <person name="Claverie J.M."/>
        </authorList>
    </citation>
    <scope>NUCLEOTIDE SEQUENCE [LARGE SCALE GENOMIC DNA]</scope>
    <source>
        <strain evidence="1">Quercus</strain>
    </source>
</reference>
<dbReference type="RefSeq" id="YP_009483759.1">
    <property type="nucleotide sequence ID" value="NC_037667.1"/>
</dbReference>
<dbReference type="InterPro" id="IPR032710">
    <property type="entry name" value="NTF2-like_dom_sf"/>
</dbReference>
<accession>A0A2U7UAX0</accession>
<protein>
    <submittedName>
        <fullName evidence="1">Uncharacterized protein</fullName>
    </submittedName>
</protein>
<name>A0A2U7UAX0_9VIRU</name>
<gene>
    <name evidence="1" type="ORF">pqer_cds_1068</name>
</gene>
<dbReference type="PANTHER" id="PTHR38436:SF3">
    <property type="entry name" value="CARBOXYMETHYLENEBUTENOLIDASE-RELATED"/>
    <property type="match status" value="1"/>
</dbReference>
<dbReference type="Gene3D" id="3.10.450.50">
    <property type="match status" value="1"/>
</dbReference>
<dbReference type="InterPro" id="IPR009959">
    <property type="entry name" value="Cyclase_SnoaL-like"/>
</dbReference>
<organism evidence="1">
    <name type="scientific">Pandoravirus quercus</name>
    <dbReference type="NCBI Taxonomy" id="2107709"/>
    <lineage>
        <taxon>Viruses</taxon>
        <taxon>Pandoravirus</taxon>
    </lineage>
</organism>
<sequence>MESFVCSQLIFSLIDQPTNRPTRRKMTRSHIPSTIFLCAALALVVWAATGATAQTPTPLPVPCSSAANKTLADACLLTLALKHLGHEEAGEYELLLDTMSADAYEVYGHTLMGGVNTAPPTSDQSIHHMYSKILNGGQPADLVFLPVTTTIGTSTIIYEYITQFNHTVNFWLVPYPPTNRPVSVAMVLALGFDDNNKMTYERFYLDSASILVQIGILKDGYGVYGNDLPQPYPSASACKRHLPVIGDQLTSVLLDGPYNTDVVFNGFYVNEAVGTNATAAAATTTTSNTGRRQTKERRQYDSFSALVSAHLADLTH</sequence>
<proteinExistence type="predicted"/>
<evidence type="ECO:0000313" key="1">
    <source>
        <dbReference type="EMBL" id="AVK75490.1"/>
    </source>
</evidence>
<dbReference type="GeneID" id="36844631"/>
<dbReference type="Proteomes" id="UP000248852">
    <property type="component" value="Segment"/>
</dbReference>
<dbReference type="KEGG" id="vg:36844631"/>
<dbReference type="PANTHER" id="PTHR38436">
    <property type="entry name" value="POLYKETIDE CYCLASE SNOAL-LIKE DOMAIN"/>
    <property type="match status" value="1"/>
</dbReference>
<dbReference type="SUPFAM" id="SSF54427">
    <property type="entry name" value="NTF2-like"/>
    <property type="match status" value="1"/>
</dbReference>
<dbReference type="EMBL" id="MG011689">
    <property type="protein sequence ID" value="AVK75490.1"/>
    <property type="molecule type" value="Genomic_DNA"/>
</dbReference>
<dbReference type="GO" id="GO:0030638">
    <property type="term" value="P:polyketide metabolic process"/>
    <property type="evidence" value="ECO:0007669"/>
    <property type="project" value="InterPro"/>
</dbReference>